<feature type="transmembrane region" description="Helical" evidence="1">
    <location>
        <begin position="77"/>
        <end position="98"/>
    </location>
</feature>
<name>A0ABT2ZW16_9RHOB</name>
<evidence type="ECO:0000256" key="1">
    <source>
        <dbReference type="SAM" id="Phobius"/>
    </source>
</evidence>
<keyword evidence="1" id="KW-0472">Membrane</keyword>
<protein>
    <recommendedName>
        <fullName evidence="4">5-bromo-4-chloroindolyl phosphate hydrolysis protein</fullName>
    </recommendedName>
</protein>
<keyword evidence="1" id="KW-1133">Transmembrane helix</keyword>
<dbReference type="RefSeq" id="WP_263846981.1">
    <property type="nucleotide sequence ID" value="NZ_JAOWKW010000001.1"/>
</dbReference>
<gene>
    <name evidence="2" type="ORF">OE699_02465</name>
</gene>
<feature type="transmembrane region" description="Helical" evidence="1">
    <location>
        <begin position="119"/>
        <end position="135"/>
    </location>
</feature>
<dbReference type="EMBL" id="JAOWKW010000001">
    <property type="protein sequence ID" value="MCV2877704.1"/>
    <property type="molecule type" value="Genomic_DNA"/>
</dbReference>
<proteinExistence type="predicted"/>
<evidence type="ECO:0008006" key="4">
    <source>
        <dbReference type="Google" id="ProtNLM"/>
    </source>
</evidence>
<organism evidence="2 3">
    <name type="scientific">Sedimentimonas flavescens</name>
    <dbReference type="NCBI Taxonomy" id="2851012"/>
    <lineage>
        <taxon>Bacteria</taxon>
        <taxon>Pseudomonadati</taxon>
        <taxon>Pseudomonadota</taxon>
        <taxon>Alphaproteobacteria</taxon>
        <taxon>Rhodobacterales</taxon>
        <taxon>Rhodobacter group</taxon>
        <taxon>Sedimentimonas</taxon>
    </lineage>
</organism>
<sequence>MKTVVAPKFVTDARSLLRRIVARFDTTGLRHTPGSLLPDGKAEAGSLTPSLSRRLMVLRSLPLIGIPGALSHGPTGMVQLVFVATLWLLAIWVLKQGLLAEREWRANRNAHRPALPRKRIGMFMATLALFAGGSYEMGPNWAVMPSVVLWLLLSMAFGRDPQRDREGAAHQTDHGFEVHRLSVRAKERCRRIHNRLRRNVPELLPDFALYEATLNRLLTVLASQPEHHAQVSAHLGPELEALEQAAEKLSVVLAASSGDDAVGSYRSTLGRMTSEAKRCLSQLKGMGSRALDIEMGVLGDALARKV</sequence>
<dbReference type="Proteomes" id="UP001526166">
    <property type="component" value="Unassembled WGS sequence"/>
</dbReference>
<feature type="transmembrane region" description="Helical" evidence="1">
    <location>
        <begin position="141"/>
        <end position="158"/>
    </location>
</feature>
<keyword evidence="3" id="KW-1185">Reference proteome</keyword>
<comment type="caution">
    <text evidence="2">The sequence shown here is derived from an EMBL/GenBank/DDBJ whole genome shotgun (WGS) entry which is preliminary data.</text>
</comment>
<keyword evidence="1" id="KW-0812">Transmembrane</keyword>
<evidence type="ECO:0000313" key="3">
    <source>
        <dbReference type="Proteomes" id="UP001526166"/>
    </source>
</evidence>
<accession>A0ABT2ZW16</accession>
<reference evidence="2 3" key="1">
    <citation type="submission" date="2022-10" db="EMBL/GenBank/DDBJ databases">
        <title>Sinirhodobacter sp. nov., isolated from ocean surface sediments.</title>
        <authorList>
            <person name="He W."/>
            <person name="Wang L."/>
            <person name="Zhang D.-F."/>
        </authorList>
    </citation>
    <scope>NUCLEOTIDE SEQUENCE [LARGE SCALE GENOMIC DNA]</scope>
    <source>
        <strain evidence="2 3">WL0115</strain>
    </source>
</reference>
<evidence type="ECO:0000313" key="2">
    <source>
        <dbReference type="EMBL" id="MCV2877704.1"/>
    </source>
</evidence>